<proteinExistence type="predicted"/>
<evidence type="ECO:0000256" key="1">
    <source>
        <dbReference type="SAM" id="SignalP"/>
    </source>
</evidence>
<reference evidence="4" key="2">
    <citation type="submission" date="2019-09" db="UniProtKB">
        <authorList>
            <consortium name="WormBaseParasite"/>
        </authorList>
    </citation>
    <scope>IDENTIFICATION</scope>
</reference>
<accession>A0A3P8E2T9</accession>
<sequence>MHFTIFVVIISLLNCLEALPTQRVTPPVLPSKSTKLIQGAEVSRLKGSESTPVNKTATEATQHKKRFLGAALGAAARIGARAVGSAAARKAFSAGRKVGRKIRETIG</sequence>
<gene>
    <name evidence="2" type="ORF">HPBE_LOCUS23756</name>
</gene>
<dbReference type="Proteomes" id="UP000050761">
    <property type="component" value="Unassembled WGS sequence"/>
</dbReference>
<dbReference type="EMBL" id="UZAH01035441">
    <property type="protein sequence ID" value="VDP40738.1"/>
    <property type="molecule type" value="Genomic_DNA"/>
</dbReference>
<evidence type="ECO:0000313" key="2">
    <source>
        <dbReference type="EMBL" id="VDP40738.1"/>
    </source>
</evidence>
<feature type="chain" id="PRO_5044552158" evidence="1">
    <location>
        <begin position="19"/>
        <end position="107"/>
    </location>
</feature>
<feature type="signal peptide" evidence="1">
    <location>
        <begin position="1"/>
        <end position="18"/>
    </location>
</feature>
<evidence type="ECO:0000313" key="3">
    <source>
        <dbReference type="Proteomes" id="UP000050761"/>
    </source>
</evidence>
<dbReference type="WBParaSite" id="HPBE_0002375701-mRNA-1">
    <property type="protein sequence ID" value="HPBE_0002375701-mRNA-1"/>
    <property type="gene ID" value="HPBE_0002375701"/>
</dbReference>
<evidence type="ECO:0000313" key="4">
    <source>
        <dbReference type="WBParaSite" id="HPBE_0002375701-mRNA-1"/>
    </source>
</evidence>
<accession>A0A183GM37</accession>
<reference evidence="2 3" key="1">
    <citation type="submission" date="2018-11" db="EMBL/GenBank/DDBJ databases">
        <authorList>
            <consortium name="Pathogen Informatics"/>
        </authorList>
    </citation>
    <scope>NUCLEOTIDE SEQUENCE [LARGE SCALE GENOMIC DNA]</scope>
</reference>
<dbReference type="AlphaFoldDB" id="A0A183GM37"/>
<keyword evidence="1" id="KW-0732">Signal</keyword>
<organism evidence="3 4">
    <name type="scientific">Heligmosomoides polygyrus</name>
    <name type="common">Parasitic roundworm</name>
    <dbReference type="NCBI Taxonomy" id="6339"/>
    <lineage>
        <taxon>Eukaryota</taxon>
        <taxon>Metazoa</taxon>
        <taxon>Ecdysozoa</taxon>
        <taxon>Nematoda</taxon>
        <taxon>Chromadorea</taxon>
        <taxon>Rhabditida</taxon>
        <taxon>Rhabditina</taxon>
        <taxon>Rhabditomorpha</taxon>
        <taxon>Strongyloidea</taxon>
        <taxon>Heligmosomidae</taxon>
        <taxon>Heligmosomoides</taxon>
    </lineage>
</organism>
<protein>
    <submittedName>
        <fullName evidence="4">Secreted protein</fullName>
    </submittedName>
</protein>
<keyword evidence="3" id="KW-1185">Reference proteome</keyword>
<name>A0A183GM37_HELPZ</name>